<reference evidence="3" key="2">
    <citation type="submission" date="2015-01" db="EMBL/GenBank/DDBJ databases">
        <title>Evolutionary Origins and Diversification of the Mycorrhizal Mutualists.</title>
        <authorList>
            <consortium name="DOE Joint Genome Institute"/>
            <consortium name="Mycorrhizal Genomics Consortium"/>
            <person name="Kohler A."/>
            <person name="Kuo A."/>
            <person name="Nagy L.G."/>
            <person name="Floudas D."/>
            <person name="Copeland A."/>
            <person name="Barry K.W."/>
            <person name="Cichocki N."/>
            <person name="Veneault-Fourrey C."/>
            <person name="LaButti K."/>
            <person name="Lindquist E.A."/>
            <person name="Lipzen A."/>
            <person name="Lundell T."/>
            <person name="Morin E."/>
            <person name="Murat C."/>
            <person name="Riley R."/>
            <person name="Ohm R."/>
            <person name="Sun H."/>
            <person name="Tunlid A."/>
            <person name="Henrissat B."/>
            <person name="Grigoriev I.V."/>
            <person name="Hibbett D.S."/>
            <person name="Martin F."/>
        </authorList>
    </citation>
    <scope>NUCLEOTIDE SEQUENCE [LARGE SCALE GENOMIC DNA]</scope>
    <source>
        <strain evidence="3">Marx 270</strain>
    </source>
</reference>
<reference evidence="2 3" key="1">
    <citation type="submission" date="2014-04" db="EMBL/GenBank/DDBJ databases">
        <authorList>
            <consortium name="DOE Joint Genome Institute"/>
            <person name="Kuo A."/>
            <person name="Kohler A."/>
            <person name="Costa M.D."/>
            <person name="Nagy L.G."/>
            <person name="Floudas D."/>
            <person name="Copeland A."/>
            <person name="Barry K.W."/>
            <person name="Cichocki N."/>
            <person name="Veneault-Fourrey C."/>
            <person name="LaButti K."/>
            <person name="Lindquist E.A."/>
            <person name="Lipzen A."/>
            <person name="Lundell T."/>
            <person name="Morin E."/>
            <person name="Murat C."/>
            <person name="Sun H."/>
            <person name="Tunlid A."/>
            <person name="Henrissat B."/>
            <person name="Grigoriev I.V."/>
            <person name="Hibbett D.S."/>
            <person name="Martin F."/>
            <person name="Nordberg H.P."/>
            <person name="Cantor M.N."/>
            <person name="Hua S.X."/>
        </authorList>
    </citation>
    <scope>NUCLEOTIDE SEQUENCE [LARGE SCALE GENOMIC DNA]</scope>
    <source>
        <strain evidence="2 3">Marx 270</strain>
    </source>
</reference>
<sequence>MNSTNNSSYNDSASNALPSWAIILIVIGAFTVLVSAIWVILRATLLLGRSSLPSYADIEMFEYSWSRQVIQPPPPAYSPCPVPPPYSVPKAAQLRTTQASLAGSIASSSLYNS</sequence>
<evidence type="ECO:0000313" key="3">
    <source>
        <dbReference type="Proteomes" id="UP000054217"/>
    </source>
</evidence>
<protein>
    <submittedName>
        <fullName evidence="2">Uncharacterized protein</fullName>
    </submittedName>
</protein>
<feature type="transmembrane region" description="Helical" evidence="1">
    <location>
        <begin position="20"/>
        <end position="41"/>
    </location>
</feature>
<keyword evidence="1" id="KW-1133">Transmembrane helix</keyword>
<dbReference type="AlphaFoldDB" id="A0A0C3P8A1"/>
<keyword evidence="3" id="KW-1185">Reference proteome</keyword>
<evidence type="ECO:0000256" key="1">
    <source>
        <dbReference type="SAM" id="Phobius"/>
    </source>
</evidence>
<dbReference type="EMBL" id="KN831974">
    <property type="protein sequence ID" value="KIO03906.1"/>
    <property type="molecule type" value="Genomic_DNA"/>
</dbReference>
<dbReference type="Proteomes" id="UP000054217">
    <property type="component" value="Unassembled WGS sequence"/>
</dbReference>
<dbReference type="HOGENOM" id="CLU_2224248_0_0_1"/>
<keyword evidence="1" id="KW-0472">Membrane</keyword>
<organism evidence="2 3">
    <name type="scientific">Pisolithus tinctorius Marx 270</name>
    <dbReference type="NCBI Taxonomy" id="870435"/>
    <lineage>
        <taxon>Eukaryota</taxon>
        <taxon>Fungi</taxon>
        <taxon>Dikarya</taxon>
        <taxon>Basidiomycota</taxon>
        <taxon>Agaricomycotina</taxon>
        <taxon>Agaricomycetes</taxon>
        <taxon>Agaricomycetidae</taxon>
        <taxon>Boletales</taxon>
        <taxon>Sclerodermatineae</taxon>
        <taxon>Pisolithaceae</taxon>
        <taxon>Pisolithus</taxon>
    </lineage>
</organism>
<keyword evidence="1" id="KW-0812">Transmembrane</keyword>
<accession>A0A0C3P8A1</accession>
<gene>
    <name evidence="2" type="ORF">M404DRAFT_1001077</name>
</gene>
<name>A0A0C3P8A1_PISTI</name>
<proteinExistence type="predicted"/>
<dbReference type="InParanoid" id="A0A0C3P8A1"/>
<evidence type="ECO:0000313" key="2">
    <source>
        <dbReference type="EMBL" id="KIO03906.1"/>
    </source>
</evidence>